<keyword evidence="1" id="KW-0479">Metal-binding</keyword>
<evidence type="ECO:0000256" key="1">
    <source>
        <dbReference type="PROSITE-ProRule" id="PRU00047"/>
    </source>
</evidence>
<keyword evidence="1" id="KW-0862">Zinc</keyword>
<feature type="region of interest" description="Disordered" evidence="2">
    <location>
        <begin position="105"/>
        <end position="159"/>
    </location>
</feature>
<feature type="compositionally biased region" description="Basic and acidic residues" evidence="2">
    <location>
        <begin position="149"/>
        <end position="159"/>
    </location>
</feature>
<dbReference type="InterPro" id="IPR036875">
    <property type="entry name" value="Znf_CCHC_sf"/>
</dbReference>
<gene>
    <name evidence="4" type="ORF">WN944_009372</name>
</gene>
<keyword evidence="5" id="KW-1185">Reference proteome</keyword>
<evidence type="ECO:0000313" key="4">
    <source>
        <dbReference type="EMBL" id="KAK9220948.1"/>
    </source>
</evidence>
<dbReference type="SUPFAM" id="SSF57756">
    <property type="entry name" value="Retrovirus zinc finger-like domains"/>
    <property type="match status" value="1"/>
</dbReference>
<dbReference type="GO" id="GO:0003676">
    <property type="term" value="F:nucleic acid binding"/>
    <property type="evidence" value="ECO:0007669"/>
    <property type="project" value="InterPro"/>
</dbReference>
<dbReference type="AlphaFoldDB" id="A0AAP0QW66"/>
<accession>A0AAP0QW66</accession>
<evidence type="ECO:0000313" key="5">
    <source>
        <dbReference type="Proteomes" id="UP001428341"/>
    </source>
</evidence>
<feature type="region of interest" description="Disordered" evidence="2">
    <location>
        <begin position="245"/>
        <end position="304"/>
    </location>
</feature>
<feature type="domain" description="CCHC-type" evidence="3">
    <location>
        <begin position="3"/>
        <end position="16"/>
    </location>
</feature>
<feature type="compositionally biased region" description="Polar residues" evidence="2">
    <location>
        <begin position="109"/>
        <end position="126"/>
    </location>
</feature>
<proteinExistence type="predicted"/>
<dbReference type="GO" id="GO:0008270">
    <property type="term" value="F:zinc ion binding"/>
    <property type="evidence" value="ECO:0007669"/>
    <property type="project" value="UniProtKB-KW"/>
</dbReference>
<dbReference type="InterPro" id="IPR001878">
    <property type="entry name" value="Znf_CCHC"/>
</dbReference>
<sequence length="304" mass="33476">MICFSCGKYGHFTEDCGEKNLKETGTAKAVANNAPVVANEKHTRVAETGGSKFGPWMVVSRKGKPRNYAGKNFSHGIGEEHSIVHQSNSRFAVLASQDKWDNENEHVATDSQGQETSHADPQQSRKNYVLQPHASEFKRRHSTRIPSKLADKGKSPIAAKDTRNSKLAMQPKTDTKNHVVNPTVATTSAMPPDTQTIPMMIPQHALTTLDPLRHKTIIFHNPNNKPIDTHELDDAAIQMSRGTKGRSLLCLGDPPDLHGGDMDLEMEADPNYVEDEEDDDTTEGEDSFVEDTPMSKEDAIHGSS</sequence>
<keyword evidence="1" id="KW-0863">Zinc-finger</keyword>
<evidence type="ECO:0000259" key="3">
    <source>
        <dbReference type="PROSITE" id="PS50158"/>
    </source>
</evidence>
<dbReference type="PROSITE" id="PS50158">
    <property type="entry name" value="ZF_CCHC"/>
    <property type="match status" value="1"/>
</dbReference>
<dbReference type="Proteomes" id="UP001428341">
    <property type="component" value="Unassembled WGS sequence"/>
</dbReference>
<name>A0AAP0QW66_9ROSI</name>
<feature type="compositionally biased region" description="Basic and acidic residues" evidence="2">
    <location>
        <begin position="293"/>
        <end position="304"/>
    </location>
</feature>
<dbReference type="EMBL" id="JBCGBO010000002">
    <property type="protein sequence ID" value="KAK9220948.1"/>
    <property type="molecule type" value="Genomic_DNA"/>
</dbReference>
<evidence type="ECO:0000256" key="2">
    <source>
        <dbReference type="SAM" id="MobiDB-lite"/>
    </source>
</evidence>
<reference evidence="4 5" key="1">
    <citation type="submission" date="2024-05" db="EMBL/GenBank/DDBJ databases">
        <title>Haplotype-resolved chromosome-level genome assembly of Huyou (Citrus changshanensis).</title>
        <authorList>
            <person name="Miao C."/>
            <person name="Chen W."/>
            <person name="Wu Y."/>
            <person name="Wang L."/>
            <person name="Zhao S."/>
            <person name="Grierson D."/>
            <person name="Xu C."/>
            <person name="Chen K."/>
        </authorList>
    </citation>
    <scope>NUCLEOTIDE SEQUENCE [LARGE SCALE GENOMIC DNA]</scope>
    <source>
        <strain evidence="4">01-14</strain>
        <tissue evidence="4">Leaf</tissue>
    </source>
</reference>
<comment type="caution">
    <text evidence="4">The sequence shown here is derived from an EMBL/GenBank/DDBJ whole genome shotgun (WGS) entry which is preliminary data.</text>
</comment>
<organism evidence="4 5">
    <name type="scientific">Citrus x changshan-huyou</name>
    <dbReference type="NCBI Taxonomy" id="2935761"/>
    <lineage>
        <taxon>Eukaryota</taxon>
        <taxon>Viridiplantae</taxon>
        <taxon>Streptophyta</taxon>
        <taxon>Embryophyta</taxon>
        <taxon>Tracheophyta</taxon>
        <taxon>Spermatophyta</taxon>
        <taxon>Magnoliopsida</taxon>
        <taxon>eudicotyledons</taxon>
        <taxon>Gunneridae</taxon>
        <taxon>Pentapetalae</taxon>
        <taxon>rosids</taxon>
        <taxon>malvids</taxon>
        <taxon>Sapindales</taxon>
        <taxon>Rutaceae</taxon>
        <taxon>Aurantioideae</taxon>
        <taxon>Citrus</taxon>
    </lineage>
</organism>
<protein>
    <recommendedName>
        <fullName evidence="3">CCHC-type domain-containing protein</fullName>
    </recommendedName>
</protein>
<feature type="compositionally biased region" description="Acidic residues" evidence="2">
    <location>
        <begin position="262"/>
        <end position="289"/>
    </location>
</feature>